<feature type="transmembrane region" description="Helical" evidence="8">
    <location>
        <begin position="113"/>
        <end position="135"/>
    </location>
</feature>
<evidence type="ECO:0000256" key="6">
    <source>
        <dbReference type="ARBA" id="ARBA00022989"/>
    </source>
</evidence>
<evidence type="ECO:0000259" key="9">
    <source>
        <dbReference type="PROSITE" id="PS50850"/>
    </source>
</evidence>
<dbReference type="GO" id="GO:0022857">
    <property type="term" value="F:transmembrane transporter activity"/>
    <property type="evidence" value="ECO:0007669"/>
    <property type="project" value="InterPro"/>
</dbReference>
<evidence type="ECO:0000313" key="11">
    <source>
        <dbReference type="EMBL" id="JAG75936.1"/>
    </source>
</evidence>
<dbReference type="GeneID" id="105268166"/>
<accession>A0A9R1U2F2</accession>
<keyword evidence="12" id="KW-1185">Reference proteome</keyword>
<feature type="transmembrane region" description="Helical" evidence="8">
    <location>
        <begin position="291"/>
        <end position="312"/>
    </location>
</feature>
<evidence type="ECO:0000256" key="5">
    <source>
        <dbReference type="ARBA" id="ARBA00022692"/>
    </source>
</evidence>
<dbReference type="PANTHER" id="PTHR48021:SF46">
    <property type="entry name" value="MAJOR FACILITATOR SUPERFAMILY (MFS) PROFILE DOMAIN-CONTAINING PROTEIN"/>
    <property type="match status" value="1"/>
</dbReference>
<evidence type="ECO:0000256" key="3">
    <source>
        <dbReference type="ARBA" id="ARBA00022475"/>
    </source>
</evidence>
<feature type="transmembrane region" description="Helical" evidence="8">
    <location>
        <begin position="174"/>
        <end position="192"/>
    </location>
</feature>
<evidence type="ECO:0000256" key="8">
    <source>
        <dbReference type="SAM" id="Phobius"/>
    </source>
</evidence>
<dbReference type="InterPro" id="IPR005828">
    <property type="entry name" value="MFS_sugar_transport-like"/>
</dbReference>
<keyword evidence="5 8" id="KW-0812">Transmembrane</keyword>
<proteinExistence type="predicted"/>
<dbReference type="RefSeq" id="XP_011305789.1">
    <property type="nucleotide sequence ID" value="XM_011307487.1"/>
</dbReference>
<feature type="transmembrane region" description="Helical" evidence="8">
    <location>
        <begin position="324"/>
        <end position="345"/>
    </location>
</feature>
<feature type="transmembrane region" description="Helical" evidence="8">
    <location>
        <begin position="147"/>
        <end position="168"/>
    </location>
</feature>
<organism evidence="10">
    <name type="scientific">Fopius arisanus</name>
    <dbReference type="NCBI Taxonomy" id="64838"/>
    <lineage>
        <taxon>Eukaryota</taxon>
        <taxon>Metazoa</taxon>
        <taxon>Ecdysozoa</taxon>
        <taxon>Arthropoda</taxon>
        <taxon>Hexapoda</taxon>
        <taxon>Insecta</taxon>
        <taxon>Pterygota</taxon>
        <taxon>Neoptera</taxon>
        <taxon>Endopterygota</taxon>
        <taxon>Hymenoptera</taxon>
        <taxon>Apocrita</taxon>
        <taxon>Ichneumonoidea</taxon>
        <taxon>Braconidae</taxon>
        <taxon>Opiinae</taxon>
        <taxon>Fopius</taxon>
    </lineage>
</organism>
<dbReference type="GO" id="GO:0005886">
    <property type="term" value="C:plasma membrane"/>
    <property type="evidence" value="ECO:0007669"/>
    <property type="project" value="UniProtKB-SubCell"/>
</dbReference>
<dbReference type="SUPFAM" id="SSF103473">
    <property type="entry name" value="MFS general substrate transporter"/>
    <property type="match status" value="1"/>
</dbReference>
<keyword evidence="3" id="KW-1003">Cell membrane</keyword>
<dbReference type="OrthoDB" id="6133115at2759"/>
<dbReference type="Pfam" id="PF00083">
    <property type="entry name" value="Sugar_tr"/>
    <property type="match status" value="1"/>
</dbReference>
<accession>A0A0C9PX82</accession>
<dbReference type="PANTHER" id="PTHR48021">
    <property type="match status" value="1"/>
</dbReference>
<feature type="transmembrane region" description="Helical" evidence="8">
    <location>
        <begin position="425"/>
        <end position="444"/>
    </location>
</feature>
<dbReference type="KEGG" id="fas:105268166"/>
<comment type="subcellular location">
    <subcellularLocation>
        <location evidence="1">Cell membrane</location>
        <topology evidence="1">Multi-pass membrane protein</topology>
    </subcellularLocation>
</comment>
<keyword evidence="2" id="KW-0813">Transport</keyword>
<feature type="transmembrane region" description="Helical" evidence="8">
    <location>
        <begin position="257"/>
        <end position="279"/>
    </location>
</feature>
<dbReference type="InterPro" id="IPR020846">
    <property type="entry name" value="MFS_dom"/>
</dbReference>
<feature type="transmembrane region" description="Helical" evidence="8">
    <location>
        <begin position="60"/>
        <end position="82"/>
    </location>
</feature>
<keyword evidence="6 8" id="KW-1133">Transmembrane helix</keyword>
<evidence type="ECO:0000256" key="2">
    <source>
        <dbReference type="ARBA" id="ARBA00022448"/>
    </source>
</evidence>
<dbReference type="Gene3D" id="1.20.1250.20">
    <property type="entry name" value="MFS general substrate transporter like domains"/>
    <property type="match status" value="1"/>
</dbReference>
<evidence type="ECO:0000256" key="7">
    <source>
        <dbReference type="ARBA" id="ARBA00023136"/>
    </source>
</evidence>
<feature type="transmembrane region" description="Helical" evidence="8">
    <location>
        <begin position="357"/>
        <end position="381"/>
    </location>
</feature>
<evidence type="ECO:0000256" key="4">
    <source>
        <dbReference type="ARBA" id="ARBA00022597"/>
    </source>
</evidence>
<name>A0A0C9PX82_9HYME</name>
<dbReference type="PROSITE" id="PS50850">
    <property type="entry name" value="MFS"/>
    <property type="match status" value="1"/>
</dbReference>
<gene>
    <name evidence="10" type="primary">Tret1_53</name>
    <name evidence="13" type="synonym">LOC105268166</name>
    <name evidence="11" type="synonym">Tret1_14</name>
    <name evidence="11" type="ORF">g.24940</name>
    <name evidence="10" type="ORF">g.24942</name>
</gene>
<dbReference type="Proteomes" id="UP000694866">
    <property type="component" value="Unplaced"/>
</dbReference>
<dbReference type="InterPro" id="IPR050549">
    <property type="entry name" value="MFS_Trehalose_Transporter"/>
</dbReference>
<reference evidence="10" key="1">
    <citation type="submission" date="2015-01" db="EMBL/GenBank/DDBJ databases">
        <title>Transcriptome Assembly of Fopius arisanus.</title>
        <authorList>
            <person name="Geib S."/>
        </authorList>
    </citation>
    <scope>NUCLEOTIDE SEQUENCE</scope>
</reference>
<evidence type="ECO:0000313" key="12">
    <source>
        <dbReference type="Proteomes" id="UP000694866"/>
    </source>
</evidence>
<dbReference type="EMBL" id="GBYB01006118">
    <property type="protein sequence ID" value="JAG75885.1"/>
    <property type="molecule type" value="Transcribed_RNA"/>
</dbReference>
<evidence type="ECO:0000256" key="1">
    <source>
        <dbReference type="ARBA" id="ARBA00004651"/>
    </source>
</evidence>
<dbReference type="AlphaFoldDB" id="A0A0C9PX82"/>
<feature type="domain" description="Major facilitator superfamily (MFS) profile" evidence="9">
    <location>
        <begin position="17"/>
        <end position="448"/>
    </location>
</feature>
<dbReference type="InterPro" id="IPR036259">
    <property type="entry name" value="MFS_trans_sf"/>
</dbReference>
<dbReference type="EMBL" id="GBYB01006169">
    <property type="protein sequence ID" value="JAG75936.1"/>
    <property type="molecule type" value="Transcribed_RNA"/>
</dbReference>
<keyword evidence="7 8" id="KW-0472">Membrane</keyword>
<protein>
    <submittedName>
        <fullName evidence="13">Facilitated trehalose transporter Tret1</fullName>
    </submittedName>
    <submittedName>
        <fullName evidence="11">Tret1_14 protein</fullName>
    </submittedName>
    <submittedName>
        <fullName evidence="10">Tret1_53 protein</fullName>
    </submittedName>
</protein>
<evidence type="ECO:0000313" key="13">
    <source>
        <dbReference type="RefSeq" id="XP_011305789.1"/>
    </source>
</evidence>
<evidence type="ECO:0000313" key="10">
    <source>
        <dbReference type="EMBL" id="JAG75885.1"/>
    </source>
</evidence>
<dbReference type="FunFam" id="1.20.1250.20:FF:000218">
    <property type="entry name" value="facilitated trehalose transporter Tret1"/>
    <property type="match status" value="1"/>
</dbReference>
<keyword evidence="4" id="KW-0762">Sugar transport</keyword>
<sequence>MMTMEATAKNKSKVWSQWLAASTLHVLAILDGLVGGWTSPYLTKLTTGAEAVKITNDEASWIATLYLSCQPLGSIVAAVIVHNMGAKKAALFAGVPHALGWSCFLINESVSSIYTARVLCSCGLGMYFSTFPLYIGEIGSPKIRGALTSFVGQGGGIGYLLGNLLGAYLPMRSFALVGLTLSIIFMLSFFFLPDSSHYLVKINKIKKAEKSLKWYSRQTDVRSELDALIEYIGTPQKSSLSHKEKLKLILTPLNRKLLMIVLGIHGFVYLSGAYVIPMYMEILLTTLKIDVMAPSDVVICVAIVAVIGGFVTTYTNDHFGRRTMLAVAALGVSISFILIGINFLLLRHGHNVSNFQWLIIAEFMMYLFFVNVGLTNIPCCIVGEIFPSELKGLGSCLSNIVSALAATVASKGYQPVLDRTSEEFIFFFNASILFALFIYAIAVVPETKGQSLQEIQNMFKKKSERRLMKDWTIEV</sequence>
<reference evidence="13" key="2">
    <citation type="submission" date="2025-04" db="UniProtKB">
        <authorList>
            <consortium name="RefSeq"/>
        </authorList>
    </citation>
    <scope>IDENTIFICATION</scope>
    <source>
        <strain evidence="13">USDA-PBARC FA_bdor</strain>
        <tissue evidence="13">Whole organism</tissue>
    </source>
</reference>